<dbReference type="Gene3D" id="3.90.550.10">
    <property type="entry name" value="Spore Coat Polysaccharide Biosynthesis Protein SpsA, Chain A"/>
    <property type="match status" value="1"/>
</dbReference>
<dbReference type="HOGENOM" id="CLU_025996_17_0_11"/>
<dbReference type="Proteomes" id="UP000019754">
    <property type="component" value="Unassembled WGS sequence"/>
</dbReference>
<comment type="subcellular location">
    <subcellularLocation>
        <location evidence="1">Cell membrane</location>
    </subcellularLocation>
</comment>
<evidence type="ECO:0000313" key="11">
    <source>
        <dbReference type="EMBL" id="EYT49131.1"/>
    </source>
</evidence>
<sequence length="258" mass="28050">MPSPVAAHPTCSVVVPVKDDAAELRGLLEALARQAVPALEIIVVDNGSLDDSALVAAQAGCRVLRESRPGIAAAASTGYDAARGDLILRCDADSRPGPTWVAAHRAAHQAPARHREVVAVTGPARFRLPFPLDIVTSALYLGGYIVATGAALGHVPLFGTTMSMRRTWWQGVRGGVSASAEVHDDMDLSFQVRPHETVRFVRTVAVDMSPRAMRWGSLADVRFRRAFTTLARAWADEKPWERWEHRLRHGRALGQDSR</sequence>
<dbReference type="InterPro" id="IPR029044">
    <property type="entry name" value="Nucleotide-diphossugar_trans"/>
</dbReference>
<keyword evidence="12" id="KW-1185">Reference proteome</keyword>
<evidence type="ECO:0000256" key="5">
    <source>
        <dbReference type="ARBA" id="ARBA00023136"/>
    </source>
</evidence>
<keyword evidence="5" id="KW-0472">Membrane</keyword>
<keyword evidence="4 11" id="KW-0808">Transferase</keyword>
<dbReference type="EMBL" id="AORC01000010">
    <property type="protein sequence ID" value="EYT49131.1"/>
    <property type="molecule type" value="Genomic_DNA"/>
</dbReference>
<dbReference type="PANTHER" id="PTHR43646:SF2">
    <property type="entry name" value="GLYCOSYLTRANSFERASE 2-LIKE DOMAIN-CONTAINING PROTEIN"/>
    <property type="match status" value="1"/>
</dbReference>
<evidence type="ECO:0000256" key="8">
    <source>
        <dbReference type="ARBA" id="ARBA00038120"/>
    </source>
</evidence>
<dbReference type="OrthoDB" id="9802632at2"/>
<keyword evidence="3" id="KW-0328">Glycosyltransferase</keyword>
<dbReference type="STRING" id="1249481.D641_0109210"/>
<comment type="function">
    <text evidence="6">Catalyzes the glycosylation of 4,4'-diaponeurosporenoate, i.e. the esterification of glucose at the C1'' position with the carboxyl group of 4,4'-diaponeurosporenic acid, to form glycosyl-4,4'-diaponeurosporenoate. This is a step in the biosynthesis of staphyloxanthin, an orange pigment present in most staphylococci strains.</text>
</comment>
<evidence type="ECO:0000256" key="7">
    <source>
        <dbReference type="ARBA" id="ARBA00037904"/>
    </source>
</evidence>
<dbReference type="RefSeq" id="WP_017823371.1">
    <property type="nucleotide sequence ID" value="NZ_AORC01000010.1"/>
</dbReference>
<reference evidence="11 12" key="1">
    <citation type="journal article" date="2013" name="Genome Announc.">
        <title>Draft genome sequence of an Actinobacterium, Brachybacterium muris strain UCD-AY4.</title>
        <authorList>
            <person name="Lo J.R."/>
            <person name="Lang J.M."/>
            <person name="Darling A.E."/>
            <person name="Eisen J.A."/>
            <person name="Coil D.A."/>
        </authorList>
    </citation>
    <scope>NUCLEOTIDE SEQUENCE [LARGE SCALE GENOMIC DNA]</scope>
    <source>
        <strain evidence="11 12">UCD-AY4</strain>
    </source>
</reference>
<gene>
    <name evidence="11" type="ORF">D641_0109210</name>
</gene>
<organism evidence="11 12">
    <name type="scientific">Brachybacterium muris UCD-AY4</name>
    <dbReference type="NCBI Taxonomy" id="1249481"/>
    <lineage>
        <taxon>Bacteria</taxon>
        <taxon>Bacillati</taxon>
        <taxon>Actinomycetota</taxon>
        <taxon>Actinomycetes</taxon>
        <taxon>Micrococcales</taxon>
        <taxon>Dermabacteraceae</taxon>
        <taxon>Brachybacterium</taxon>
    </lineage>
</organism>
<evidence type="ECO:0000256" key="6">
    <source>
        <dbReference type="ARBA" id="ARBA00037281"/>
    </source>
</evidence>
<proteinExistence type="inferred from homology"/>
<dbReference type="GO" id="GO:0016757">
    <property type="term" value="F:glycosyltransferase activity"/>
    <property type="evidence" value="ECO:0007669"/>
    <property type="project" value="UniProtKB-KW"/>
</dbReference>
<comment type="caution">
    <text evidence="11">The sequence shown here is derived from an EMBL/GenBank/DDBJ whole genome shotgun (WGS) entry which is preliminary data.</text>
</comment>
<keyword evidence="2" id="KW-1003">Cell membrane</keyword>
<dbReference type="SUPFAM" id="SSF53448">
    <property type="entry name" value="Nucleotide-diphospho-sugar transferases"/>
    <property type="match status" value="1"/>
</dbReference>
<comment type="pathway">
    <text evidence="7">Carotenoid biosynthesis; staphyloxanthin biosynthesis; staphyloxanthin from farnesyl diphosphate: step 4/5.</text>
</comment>
<evidence type="ECO:0000256" key="3">
    <source>
        <dbReference type="ARBA" id="ARBA00022676"/>
    </source>
</evidence>
<evidence type="ECO:0000259" key="10">
    <source>
        <dbReference type="Pfam" id="PF00535"/>
    </source>
</evidence>
<evidence type="ECO:0000256" key="1">
    <source>
        <dbReference type="ARBA" id="ARBA00004236"/>
    </source>
</evidence>
<dbReference type="GO" id="GO:0005886">
    <property type="term" value="C:plasma membrane"/>
    <property type="evidence" value="ECO:0007669"/>
    <property type="project" value="UniProtKB-SubCell"/>
</dbReference>
<dbReference type="AlphaFoldDB" id="A0A022KXI8"/>
<dbReference type="CDD" id="cd00761">
    <property type="entry name" value="Glyco_tranf_GTA_type"/>
    <property type="match status" value="1"/>
</dbReference>
<evidence type="ECO:0000256" key="9">
    <source>
        <dbReference type="ARBA" id="ARBA00040345"/>
    </source>
</evidence>
<comment type="similarity">
    <text evidence="8">Belongs to the glycosyltransferase 2 family. CrtQ subfamily.</text>
</comment>
<evidence type="ECO:0000256" key="4">
    <source>
        <dbReference type="ARBA" id="ARBA00022679"/>
    </source>
</evidence>
<evidence type="ECO:0000313" key="12">
    <source>
        <dbReference type="Proteomes" id="UP000019754"/>
    </source>
</evidence>
<dbReference type="InterPro" id="IPR001173">
    <property type="entry name" value="Glyco_trans_2-like"/>
</dbReference>
<name>A0A022KXI8_9MICO</name>
<accession>A0A022KXI8</accession>
<feature type="domain" description="Glycosyltransferase 2-like" evidence="10">
    <location>
        <begin position="12"/>
        <end position="108"/>
    </location>
</feature>
<protein>
    <recommendedName>
        <fullName evidence="9">4,4'-diaponeurosporenoate glycosyltransferase</fullName>
    </recommendedName>
</protein>
<evidence type="ECO:0000256" key="2">
    <source>
        <dbReference type="ARBA" id="ARBA00022475"/>
    </source>
</evidence>
<dbReference type="PANTHER" id="PTHR43646">
    <property type="entry name" value="GLYCOSYLTRANSFERASE"/>
    <property type="match status" value="1"/>
</dbReference>
<dbReference type="Pfam" id="PF00535">
    <property type="entry name" value="Glycos_transf_2"/>
    <property type="match status" value="1"/>
</dbReference>